<dbReference type="EMBL" id="BAABHK010000019">
    <property type="protein sequence ID" value="GAA4637212.1"/>
    <property type="molecule type" value="Genomic_DNA"/>
</dbReference>
<keyword evidence="2" id="KW-1185">Reference proteome</keyword>
<dbReference type="Proteomes" id="UP001501442">
    <property type="component" value="Unassembled WGS sequence"/>
</dbReference>
<evidence type="ECO:0008006" key="3">
    <source>
        <dbReference type="Google" id="ProtNLM"/>
    </source>
</evidence>
<evidence type="ECO:0000313" key="2">
    <source>
        <dbReference type="Proteomes" id="UP001501442"/>
    </source>
</evidence>
<sequence>MRDPLDGLDGVRWDLAWDCERDVDQVPMLLRLLWQGDEQAVDRLRDRIALLSPIGEHVSPATVPAVPFLRRLALHPHTRDRVAVVALLIGIAKHCEYAPATLYGEDMTHVGKECRKALRVDPAGWFGTLEHSDRSLRRHVLVLLAMVSGSIETDVRMWNLLLDSGTRELIAERAVALAYKEAIVQSDDHLRRRLENWLLSGPGVVECDEVRAAWDHLTTPDPDSSLSRIPYWIDDGDLTAARALMEDRGTDGESAVPGE</sequence>
<protein>
    <recommendedName>
        <fullName evidence="3">HEAT repeat domain-containing protein</fullName>
    </recommendedName>
</protein>
<comment type="caution">
    <text evidence="1">The sequence shown here is derived from an EMBL/GenBank/DDBJ whole genome shotgun (WGS) entry which is preliminary data.</text>
</comment>
<proteinExistence type="predicted"/>
<gene>
    <name evidence="1" type="ORF">GCM10023196_090100</name>
</gene>
<evidence type="ECO:0000313" key="1">
    <source>
        <dbReference type="EMBL" id="GAA4637212.1"/>
    </source>
</evidence>
<reference evidence="2" key="1">
    <citation type="journal article" date="2019" name="Int. J. Syst. Evol. Microbiol.">
        <title>The Global Catalogue of Microorganisms (GCM) 10K type strain sequencing project: providing services to taxonomists for standard genome sequencing and annotation.</title>
        <authorList>
            <consortium name="The Broad Institute Genomics Platform"/>
            <consortium name="The Broad Institute Genome Sequencing Center for Infectious Disease"/>
            <person name="Wu L."/>
            <person name="Ma J."/>
        </authorList>
    </citation>
    <scope>NUCLEOTIDE SEQUENCE [LARGE SCALE GENOMIC DNA]</scope>
    <source>
        <strain evidence="2">JCM 17939</strain>
    </source>
</reference>
<dbReference type="RefSeq" id="WP_345440189.1">
    <property type="nucleotide sequence ID" value="NZ_BAABHK010000019.1"/>
</dbReference>
<accession>A0ABP8UQT0</accession>
<organism evidence="1 2">
    <name type="scientific">Actinoallomurus vinaceus</name>
    <dbReference type="NCBI Taxonomy" id="1080074"/>
    <lineage>
        <taxon>Bacteria</taxon>
        <taxon>Bacillati</taxon>
        <taxon>Actinomycetota</taxon>
        <taxon>Actinomycetes</taxon>
        <taxon>Streptosporangiales</taxon>
        <taxon>Thermomonosporaceae</taxon>
        <taxon>Actinoallomurus</taxon>
    </lineage>
</organism>
<name>A0ABP8UQT0_9ACTN</name>